<protein>
    <recommendedName>
        <fullName evidence="3">HTH CENPB-type domain-containing protein</fullName>
    </recommendedName>
</protein>
<dbReference type="Proteomes" id="UP001178461">
    <property type="component" value="Chromosome 5"/>
</dbReference>
<organism evidence="1 2">
    <name type="scientific">Podarcis lilfordi</name>
    <name type="common">Lilford's wall lizard</name>
    <dbReference type="NCBI Taxonomy" id="74358"/>
    <lineage>
        <taxon>Eukaryota</taxon>
        <taxon>Metazoa</taxon>
        <taxon>Chordata</taxon>
        <taxon>Craniata</taxon>
        <taxon>Vertebrata</taxon>
        <taxon>Euteleostomi</taxon>
        <taxon>Lepidosauria</taxon>
        <taxon>Squamata</taxon>
        <taxon>Bifurcata</taxon>
        <taxon>Unidentata</taxon>
        <taxon>Episquamata</taxon>
        <taxon>Laterata</taxon>
        <taxon>Lacertibaenia</taxon>
        <taxon>Lacertidae</taxon>
        <taxon>Podarcis</taxon>
    </lineage>
</organism>
<reference evidence="1" key="1">
    <citation type="submission" date="2022-12" db="EMBL/GenBank/DDBJ databases">
        <authorList>
            <person name="Alioto T."/>
            <person name="Alioto T."/>
            <person name="Gomez Garrido J."/>
        </authorList>
    </citation>
    <scope>NUCLEOTIDE SEQUENCE</scope>
</reference>
<evidence type="ECO:0000313" key="1">
    <source>
        <dbReference type="EMBL" id="CAI5774409.1"/>
    </source>
</evidence>
<name>A0AA35KBH7_9SAUR</name>
<evidence type="ECO:0008006" key="3">
    <source>
        <dbReference type="Google" id="ProtNLM"/>
    </source>
</evidence>
<dbReference type="AlphaFoldDB" id="A0AA35KBH7"/>
<accession>A0AA35KBH7</accession>
<gene>
    <name evidence="1" type="ORF">PODLI_1B027972</name>
</gene>
<proteinExistence type="predicted"/>
<keyword evidence="2" id="KW-1185">Reference proteome</keyword>
<evidence type="ECO:0000313" key="2">
    <source>
        <dbReference type="Proteomes" id="UP001178461"/>
    </source>
</evidence>
<dbReference type="EMBL" id="OX395130">
    <property type="protein sequence ID" value="CAI5774409.1"/>
    <property type="molecule type" value="Genomic_DNA"/>
</dbReference>
<sequence>MAAPYARKLSSCLQPANEFHASSSWLVHFKRSFSLKNIGTSDEAAYVDQEAAQGYPHQLKRQKCQLPITMFPLQDTISPTISSK</sequence>